<proteinExistence type="predicted"/>
<keyword evidence="3" id="KW-1185">Reference proteome</keyword>
<comment type="caution">
    <text evidence="2">The sequence shown here is derived from an EMBL/GenBank/DDBJ whole genome shotgun (WGS) entry which is preliminary data.</text>
</comment>
<dbReference type="Proteomes" id="UP000221165">
    <property type="component" value="Unassembled WGS sequence"/>
</dbReference>
<dbReference type="GeneID" id="94428621"/>
<accession>A0A2C6KVY2</accession>
<dbReference type="AlphaFoldDB" id="A0A2C6KVY2"/>
<gene>
    <name evidence="2" type="ORF">CSUI_005232</name>
</gene>
<feature type="compositionally biased region" description="Basic and acidic residues" evidence="1">
    <location>
        <begin position="54"/>
        <end position="74"/>
    </location>
</feature>
<evidence type="ECO:0000313" key="2">
    <source>
        <dbReference type="EMBL" id="PHJ20929.1"/>
    </source>
</evidence>
<organism evidence="2 3">
    <name type="scientific">Cystoisospora suis</name>
    <dbReference type="NCBI Taxonomy" id="483139"/>
    <lineage>
        <taxon>Eukaryota</taxon>
        <taxon>Sar</taxon>
        <taxon>Alveolata</taxon>
        <taxon>Apicomplexa</taxon>
        <taxon>Conoidasida</taxon>
        <taxon>Coccidia</taxon>
        <taxon>Eucoccidiorida</taxon>
        <taxon>Eimeriorina</taxon>
        <taxon>Sarcocystidae</taxon>
        <taxon>Cystoisospora</taxon>
    </lineage>
</organism>
<dbReference type="RefSeq" id="XP_067922614.1">
    <property type="nucleotide sequence ID" value="XM_068065410.1"/>
</dbReference>
<evidence type="ECO:0000313" key="3">
    <source>
        <dbReference type="Proteomes" id="UP000221165"/>
    </source>
</evidence>
<feature type="region of interest" description="Disordered" evidence="1">
    <location>
        <begin position="50"/>
        <end position="93"/>
    </location>
</feature>
<reference evidence="2 3" key="1">
    <citation type="journal article" date="2017" name="Int. J. Parasitol.">
        <title>The genome of the protozoan parasite Cystoisospora suis and a reverse vaccinology approach to identify vaccine candidates.</title>
        <authorList>
            <person name="Palmieri N."/>
            <person name="Shrestha A."/>
            <person name="Ruttkowski B."/>
            <person name="Beck T."/>
            <person name="Vogl C."/>
            <person name="Tomley F."/>
            <person name="Blake D.P."/>
            <person name="Joachim A."/>
        </authorList>
    </citation>
    <scope>NUCLEOTIDE SEQUENCE [LARGE SCALE GENOMIC DNA]</scope>
    <source>
        <strain evidence="2 3">Wien I</strain>
    </source>
</reference>
<dbReference type="VEuPathDB" id="ToxoDB:CSUI_005232"/>
<evidence type="ECO:0000256" key="1">
    <source>
        <dbReference type="SAM" id="MobiDB-lite"/>
    </source>
</evidence>
<protein>
    <submittedName>
        <fullName evidence="2">Uncharacterized protein</fullName>
    </submittedName>
</protein>
<sequence length="118" mass="14150">MLLKRRNRSSSLFILHSLADLEEREREKENRRKDEIEDVGIQERKLDCSGNLDSLKRKEKEQKNREKPVAKSNEKSGVYRQTDKRRDRQEKAISLPSSFREHISLFYQRKSFLLLAFL</sequence>
<feature type="compositionally biased region" description="Basic and acidic residues" evidence="1">
    <location>
        <begin position="81"/>
        <end position="91"/>
    </location>
</feature>
<dbReference type="EMBL" id="MIGC01002528">
    <property type="protein sequence ID" value="PHJ20929.1"/>
    <property type="molecule type" value="Genomic_DNA"/>
</dbReference>
<name>A0A2C6KVY2_9APIC</name>